<keyword evidence="1" id="KW-0812">Transmembrane</keyword>
<reference evidence="2 3" key="1">
    <citation type="submission" date="2015-01" db="EMBL/GenBank/DDBJ databases">
        <title>Draft genome sequence of Leucobacter komagatae strain VKM ST2845.</title>
        <authorList>
            <person name="Karlyshev A.V."/>
            <person name="Kudryashova E.B."/>
        </authorList>
    </citation>
    <scope>NUCLEOTIDE SEQUENCE [LARGE SCALE GENOMIC DNA]</scope>
    <source>
        <strain evidence="2 3">VKM ST2845</strain>
    </source>
</reference>
<dbReference type="OrthoDB" id="4991144at2"/>
<proteinExistence type="predicted"/>
<accession>A0A0D0H5A8</accession>
<dbReference type="AlphaFoldDB" id="A0A0D0H5A8"/>
<name>A0A0D0H5A8_9MICO</name>
<gene>
    <name evidence="2" type="ORF">SD72_09940</name>
</gene>
<comment type="caution">
    <text evidence="2">The sequence shown here is derived from an EMBL/GenBank/DDBJ whole genome shotgun (WGS) entry which is preliminary data.</text>
</comment>
<keyword evidence="3" id="KW-1185">Reference proteome</keyword>
<dbReference type="RefSeq" id="WP_042544300.1">
    <property type="nucleotide sequence ID" value="NZ_JXSQ01000012.1"/>
</dbReference>
<dbReference type="EMBL" id="JXSQ01000012">
    <property type="protein sequence ID" value="KIP52350.1"/>
    <property type="molecule type" value="Genomic_DNA"/>
</dbReference>
<keyword evidence="1" id="KW-1133">Transmembrane helix</keyword>
<dbReference type="Proteomes" id="UP000032120">
    <property type="component" value="Unassembled WGS sequence"/>
</dbReference>
<organism evidence="2 3">
    <name type="scientific">Leucobacter komagatae</name>
    <dbReference type="NCBI Taxonomy" id="55969"/>
    <lineage>
        <taxon>Bacteria</taxon>
        <taxon>Bacillati</taxon>
        <taxon>Actinomycetota</taxon>
        <taxon>Actinomycetes</taxon>
        <taxon>Micrococcales</taxon>
        <taxon>Microbacteriaceae</taxon>
        <taxon>Leucobacter</taxon>
    </lineage>
</organism>
<feature type="transmembrane region" description="Helical" evidence="1">
    <location>
        <begin position="23"/>
        <end position="44"/>
    </location>
</feature>
<keyword evidence="1" id="KW-0472">Membrane</keyword>
<evidence type="ECO:0000313" key="3">
    <source>
        <dbReference type="Proteomes" id="UP000032120"/>
    </source>
</evidence>
<sequence>MAPGQPSGQTPWPTSPPAKKGRIGLWLALAGGAVAIIVIVALVVSFSNLIRSAADLGGALSRGGPATSAPAEPDFGDTVLGSEHPSFAAAEEFVTGTYERYAAMSEEEISEFFPHGRAGYNEDYAGAFVEFLSSQTKELRLTAVVRASEPEIATAIQDVVDGTTEFERKFLAQEFFNRKIIVQLPDGSRYSHMGEYYPQGSDAYNAEREAFATGFVPYLDANGTYVAAVNDLVGGLGMELSTSMDDFAAACPNMDQMVLQPHELAGAYCPTTPFTIYLNEQHPNHGNIIYDPYFVDLIKHEFAHARIAGTCNTINPASLPAGVNFEAATSSYAVLFFGGDRERLNAANSRSPAYLTSEASDTGARLIHEGNCG</sequence>
<evidence type="ECO:0000256" key="1">
    <source>
        <dbReference type="SAM" id="Phobius"/>
    </source>
</evidence>
<protein>
    <submittedName>
        <fullName evidence="2">Uncharacterized protein</fullName>
    </submittedName>
</protein>
<evidence type="ECO:0000313" key="2">
    <source>
        <dbReference type="EMBL" id="KIP52350.1"/>
    </source>
</evidence>